<evidence type="ECO:0000259" key="4">
    <source>
        <dbReference type="PROSITE" id="PS50887"/>
    </source>
</evidence>
<comment type="catalytic activity">
    <reaction evidence="2">
        <text>2 GTP = 3',3'-c-di-GMP + 2 diphosphate</text>
        <dbReference type="Rhea" id="RHEA:24898"/>
        <dbReference type="ChEBI" id="CHEBI:33019"/>
        <dbReference type="ChEBI" id="CHEBI:37565"/>
        <dbReference type="ChEBI" id="CHEBI:58805"/>
        <dbReference type="EC" id="2.7.7.65"/>
    </reaction>
</comment>
<dbReference type="InterPro" id="IPR050469">
    <property type="entry name" value="Diguanylate_Cyclase"/>
</dbReference>
<evidence type="ECO:0000256" key="2">
    <source>
        <dbReference type="ARBA" id="ARBA00034247"/>
    </source>
</evidence>
<dbReference type="CDD" id="cd01949">
    <property type="entry name" value="GGDEF"/>
    <property type="match status" value="1"/>
</dbReference>
<protein>
    <recommendedName>
        <fullName evidence="1">diguanylate cyclase</fullName>
        <ecNumber evidence="1">2.7.7.65</ecNumber>
    </recommendedName>
</protein>
<name>A0ABS7EFC0_9GAMM</name>
<sequence length="435" mass="49606">MKAIFKTEIIYLSLLLLTITLIVWQRYGMNISYSYPLTAAHSYELLSDDINGGLSIARLSFSEGYPSLHCDIVLSPSFPFCAILLPLRNEEGRGVDLSHFDSLALTLNYQSSERDTVLVYLNNGEVLSGQRALRANLEVVVPHQGVHTYIMPLDQFQVPSWWVFSRTERNIRTESKFDNVQNIQISTGDHRGQRQVNIGAVSFSFHGKWISTSDLYFYITAAWIIVAVFQTLILVRRIHLKYDDAKQEAARLNDINAFLQIERDKFETQAKYDALTGCMNRNSASDILRRVSKRFKNESVKAMLIMLDVDHFKLLNDRHGHDEGDRVLQRLVEILQQHIREQDQLIRWGGEEFIIICEQTSLNGAMTLAENLRALLESSKLSEYTRVTASFGVAEMNSLQVDQWFQQADKALYQAKNSGRNQVILAAPENSFGAS</sequence>
<dbReference type="Pfam" id="PF00990">
    <property type="entry name" value="GGDEF"/>
    <property type="match status" value="1"/>
</dbReference>
<evidence type="ECO:0000313" key="6">
    <source>
        <dbReference type="Proteomes" id="UP001166251"/>
    </source>
</evidence>
<keyword evidence="6" id="KW-1185">Reference proteome</keyword>
<reference evidence="5" key="1">
    <citation type="submission" date="2021-07" db="EMBL/GenBank/DDBJ databases">
        <title>Neiella marina sp. nov., isolated from the intestinal content of sea cucumber Apostichopus japonicus.</title>
        <authorList>
            <person name="Bai X."/>
        </authorList>
    </citation>
    <scope>NUCLEOTIDE SEQUENCE</scope>
    <source>
        <strain evidence="5">126</strain>
    </source>
</reference>
<comment type="caution">
    <text evidence="5">The sequence shown here is derived from an EMBL/GenBank/DDBJ whole genome shotgun (WGS) entry which is preliminary data.</text>
</comment>
<dbReference type="Proteomes" id="UP001166251">
    <property type="component" value="Unassembled WGS sequence"/>
</dbReference>
<proteinExistence type="predicted"/>
<dbReference type="InterPro" id="IPR000160">
    <property type="entry name" value="GGDEF_dom"/>
</dbReference>
<dbReference type="SMART" id="SM00267">
    <property type="entry name" value="GGDEF"/>
    <property type="match status" value="1"/>
</dbReference>
<dbReference type="EMBL" id="JAHZSS010000008">
    <property type="protein sequence ID" value="MBW8191044.1"/>
    <property type="molecule type" value="Genomic_DNA"/>
</dbReference>
<dbReference type="InterPro" id="IPR029787">
    <property type="entry name" value="Nucleotide_cyclase"/>
</dbReference>
<keyword evidence="3" id="KW-0812">Transmembrane</keyword>
<gene>
    <name evidence="5" type="ORF">K0504_08365</name>
</gene>
<dbReference type="Gene3D" id="3.30.70.270">
    <property type="match status" value="1"/>
</dbReference>
<feature type="transmembrane region" description="Helical" evidence="3">
    <location>
        <begin position="215"/>
        <end position="235"/>
    </location>
</feature>
<evidence type="ECO:0000313" key="5">
    <source>
        <dbReference type="EMBL" id="MBW8191044.1"/>
    </source>
</evidence>
<dbReference type="NCBIfam" id="TIGR00254">
    <property type="entry name" value="GGDEF"/>
    <property type="match status" value="1"/>
</dbReference>
<dbReference type="InterPro" id="IPR043128">
    <property type="entry name" value="Rev_trsase/Diguanyl_cyclase"/>
</dbReference>
<organism evidence="5 6">
    <name type="scientific">Neiella holothuriorum</name>
    <dbReference type="NCBI Taxonomy" id="2870530"/>
    <lineage>
        <taxon>Bacteria</taxon>
        <taxon>Pseudomonadati</taxon>
        <taxon>Pseudomonadota</taxon>
        <taxon>Gammaproteobacteria</taxon>
        <taxon>Alteromonadales</taxon>
        <taxon>Echinimonadaceae</taxon>
        <taxon>Neiella</taxon>
    </lineage>
</organism>
<evidence type="ECO:0000256" key="3">
    <source>
        <dbReference type="SAM" id="Phobius"/>
    </source>
</evidence>
<dbReference type="PROSITE" id="PS50887">
    <property type="entry name" value="GGDEF"/>
    <property type="match status" value="1"/>
</dbReference>
<dbReference type="PANTHER" id="PTHR45138:SF9">
    <property type="entry name" value="DIGUANYLATE CYCLASE DGCM-RELATED"/>
    <property type="match status" value="1"/>
</dbReference>
<feature type="domain" description="GGDEF" evidence="4">
    <location>
        <begin position="300"/>
        <end position="428"/>
    </location>
</feature>
<evidence type="ECO:0000256" key="1">
    <source>
        <dbReference type="ARBA" id="ARBA00012528"/>
    </source>
</evidence>
<dbReference type="PANTHER" id="PTHR45138">
    <property type="entry name" value="REGULATORY COMPONENTS OF SENSORY TRANSDUCTION SYSTEM"/>
    <property type="match status" value="1"/>
</dbReference>
<feature type="transmembrane region" description="Helical" evidence="3">
    <location>
        <begin position="9"/>
        <end position="27"/>
    </location>
</feature>
<dbReference type="RefSeq" id="WP_220103728.1">
    <property type="nucleotide sequence ID" value="NZ_JAHZSS010000008.1"/>
</dbReference>
<dbReference type="SUPFAM" id="SSF55073">
    <property type="entry name" value="Nucleotide cyclase"/>
    <property type="match status" value="1"/>
</dbReference>
<keyword evidence="3" id="KW-1133">Transmembrane helix</keyword>
<dbReference type="EC" id="2.7.7.65" evidence="1"/>
<keyword evidence="3" id="KW-0472">Membrane</keyword>
<accession>A0ABS7EFC0</accession>